<evidence type="ECO:0000256" key="5">
    <source>
        <dbReference type="RuleBase" id="RU004020"/>
    </source>
</evidence>
<feature type="region of interest" description="Disordered" evidence="6">
    <location>
        <begin position="249"/>
        <end position="303"/>
    </location>
</feature>
<feature type="region of interest" description="Disordered" evidence="6">
    <location>
        <begin position="381"/>
        <end position="412"/>
    </location>
</feature>
<comment type="similarity">
    <text evidence="2 5">Belongs to the HSF family.</text>
</comment>
<keyword evidence="3" id="KW-0238">DNA-binding</keyword>
<dbReference type="PROSITE" id="PS00434">
    <property type="entry name" value="HSF_DOMAIN"/>
    <property type="match status" value="1"/>
</dbReference>
<dbReference type="InterPro" id="IPR036388">
    <property type="entry name" value="WH-like_DNA-bd_sf"/>
</dbReference>
<accession>A0A061AS90</accession>
<dbReference type="PANTHER" id="PTHR10015">
    <property type="entry name" value="HEAT SHOCK TRANSCRIPTION FACTOR"/>
    <property type="match status" value="1"/>
</dbReference>
<feature type="domain" description="HSF-type DNA-binding" evidence="7">
    <location>
        <begin position="106"/>
        <end position="130"/>
    </location>
</feature>
<dbReference type="VEuPathDB" id="FungiDB:BON22_0277"/>
<name>A0A061AS90_CYBFA</name>
<proteinExistence type="inferred from homology"/>
<dbReference type="InterPro" id="IPR000232">
    <property type="entry name" value="HSF_DNA-bd"/>
</dbReference>
<feature type="region of interest" description="Disordered" evidence="6">
    <location>
        <begin position="1"/>
        <end position="62"/>
    </location>
</feature>
<dbReference type="Pfam" id="PF00447">
    <property type="entry name" value="HSF_DNA-bind"/>
    <property type="match status" value="1"/>
</dbReference>
<gene>
    <name evidence="8" type="ORF">CYFA0S_01e12904g</name>
</gene>
<feature type="region of interest" description="Disordered" evidence="6">
    <location>
        <begin position="653"/>
        <end position="736"/>
    </location>
</feature>
<sequence length="736" mass="81211">MSQDQQDNRALVLPSLEISRKDSRQKRPHTPAEASKEASDDDAKVSEVRRSNSTTGQGTGPKKTAFVQKLFNMLSDPKLSHLIWWSRGDEDGVFALHPCTEFATALTTYFKHGNVSSFVRQLHMYGFHKVFDTYSEDHPPAAPTQRGSDDLIWEFRHSTGAFRKGDEASLVLIKRRSSNRVIPDEQLKFSDYQQPAIPHPNASYPYYPISGQPHLVQYVLPPGAEQQHNVHQAGVHMQQPHPQAVIYMPQQYPHPPGQILHTPRPQPQPYPSHTPPPAPPHHPQMHEPPHMQNQSHAPQSRQVSVVIPPEQHAVFTATQDIAAQQKEIGARADYVNDLQRATSGDVLKIGEQLPKIAPTLKTVGHRYSEPLNQLQQNFQARANSATPEPAMDHQHPPTQSQHYPPPYPSHHFATQQQGVMMSPFAQAAAQRAQSIHFWERSSARQPSVFIDPLNPHPHHTSSFSGPTSPSQSAGSSQRSSTVSLTAAPPTQLQHPHPHPLAHQQGQYQAPPRNATSVPHLHYVSGSPTTQMAPPPQRRTDSLPSHFPLPPSNAPPPSRQYPPRSIPDDHTPYPPQYYSSPQQRGQSGSLANVAHRLRPSLLEFYNNNPQYTGQTTSLSSTSTYSTLYSAQSSISSISTRNSQDSFAHIAADVHAASEKDTQQEQQQTPQGTHRDSVVTIKGPETEKPNVNKVAVSSLLASPGANDAGKKRGPISPVADDVEKGLKKAKSVSDMGSV</sequence>
<feature type="compositionally biased region" description="Pro residues" evidence="6">
    <location>
        <begin position="264"/>
        <end position="282"/>
    </location>
</feature>
<evidence type="ECO:0000256" key="3">
    <source>
        <dbReference type="ARBA" id="ARBA00023125"/>
    </source>
</evidence>
<dbReference type="Gene3D" id="1.10.10.10">
    <property type="entry name" value="Winged helix-like DNA-binding domain superfamily/Winged helix DNA-binding domain"/>
    <property type="match status" value="1"/>
</dbReference>
<dbReference type="GO" id="GO:0043565">
    <property type="term" value="F:sequence-specific DNA binding"/>
    <property type="evidence" value="ECO:0007669"/>
    <property type="project" value="InterPro"/>
</dbReference>
<dbReference type="AlphaFoldDB" id="A0A061AS90"/>
<dbReference type="EMBL" id="LK052886">
    <property type="protein sequence ID" value="CDR37593.1"/>
    <property type="molecule type" value="Genomic_DNA"/>
</dbReference>
<feature type="compositionally biased region" description="Low complexity" evidence="6">
    <location>
        <begin position="575"/>
        <end position="588"/>
    </location>
</feature>
<evidence type="ECO:0000313" key="8">
    <source>
        <dbReference type="EMBL" id="CDR37593.1"/>
    </source>
</evidence>
<comment type="subcellular location">
    <subcellularLocation>
        <location evidence="1">Nucleus</location>
    </subcellularLocation>
</comment>
<evidence type="ECO:0000256" key="4">
    <source>
        <dbReference type="ARBA" id="ARBA00023242"/>
    </source>
</evidence>
<feature type="compositionally biased region" description="Pro residues" evidence="6">
    <location>
        <begin position="546"/>
        <end position="559"/>
    </location>
</feature>
<dbReference type="InterPro" id="IPR036390">
    <property type="entry name" value="WH_DNA-bd_sf"/>
</dbReference>
<keyword evidence="4" id="KW-0539">Nucleus</keyword>
<feature type="compositionally biased region" description="Basic and acidic residues" evidence="6">
    <location>
        <begin position="34"/>
        <end position="50"/>
    </location>
</feature>
<evidence type="ECO:0000259" key="7">
    <source>
        <dbReference type="PROSITE" id="PS00434"/>
    </source>
</evidence>
<dbReference type="OrthoDB" id="60033at2759"/>
<dbReference type="SMART" id="SM00415">
    <property type="entry name" value="HSF"/>
    <property type="match status" value="1"/>
</dbReference>
<dbReference type="SUPFAM" id="SSF46785">
    <property type="entry name" value="Winged helix' DNA-binding domain"/>
    <property type="match status" value="1"/>
</dbReference>
<feature type="compositionally biased region" description="Low complexity" evidence="6">
    <location>
        <begin position="460"/>
        <end position="504"/>
    </location>
</feature>
<feature type="region of interest" description="Disordered" evidence="6">
    <location>
        <begin position="448"/>
        <end position="589"/>
    </location>
</feature>
<evidence type="ECO:0000256" key="1">
    <source>
        <dbReference type="ARBA" id="ARBA00004123"/>
    </source>
</evidence>
<dbReference type="SMR" id="A0A061AS90"/>
<dbReference type="PANTHER" id="PTHR10015:SF427">
    <property type="entry name" value="HEAT SHOCK FACTOR PROTEIN"/>
    <property type="match status" value="1"/>
</dbReference>
<reference evidence="8" key="1">
    <citation type="journal article" date="2014" name="Genome Announc.">
        <title>Genome sequence of the yeast Cyberlindnera fabianii (Hansenula fabianii).</title>
        <authorList>
            <person name="Freel K.C."/>
            <person name="Sarilar V."/>
            <person name="Neuveglise C."/>
            <person name="Devillers H."/>
            <person name="Friedrich A."/>
            <person name="Schacherer J."/>
        </authorList>
    </citation>
    <scope>NUCLEOTIDE SEQUENCE</scope>
    <source>
        <strain evidence="8">YJS4271</strain>
    </source>
</reference>
<dbReference type="GO" id="GO:0003700">
    <property type="term" value="F:DNA-binding transcription factor activity"/>
    <property type="evidence" value="ECO:0007669"/>
    <property type="project" value="InterPro"/>
</dbReference>
<organism evidence="8">
    <name type="scientific">Cyberlindnera fabianii</name>
    <name type="common">Yeast</name>
    <name type="synonym">Hansenula fabianii</name>
    <dbReference type="NCBI Taxonomy" id="36022"/>
    <lineage>
        <taxon>Eukaryota</taxon>
        <taxon>Fungi</taxon>
        <taxon>Dikarya</taxon>
        <taxon>Ascomycota</taxon>
        <taxon>Saccharomycotina</taxon>
        <taxon>Saccharomycetes</taxon>
        <taxon>Phaffomycetales</taxon>
        <taxon>Phaffomycetaceae</taxon>
        <taxon>Cyberlindnera</taxon>
    </lineage>
</organism>
<evidence type="ECO:0000256" key="6">
    <source>
        <dbReference type="SAM" id="MobiDB-lite"/>
    </source>
</evidence>
<dbReference type="GO" id="GO:0005634">
    <property type="term" value="C:nucleus"/>
    <property type="evidence" value="ECO:0007669"/>
    <property type="project" value="UniProtKB-SubCell"/>
</dbReference>
<dbReference type="PRINTS" id="PR00056">
    <property type="entry name" value="HSFDOMAIN"/>
</dbReference>
<protein>
    <submittedName>
        <fullName evidence="8">CYFA0S01e12904g1_1</fullName>
    </submittedName>
</protein>
<evidence type="ECO:0000256" key="2">
    <source>
        <dbReference type="ARBA" id="ARBA00006403"/>
    </source>
</evidence>